<evidence type="ECO:0000313" key="1">
    <source>
        <dbReference type="EMBL" id="CAK9115512.1"/>
    </source>
</evidence>
<accession>A0ABP0SSY2</accession>
<dbReference type="EMBL" id="CAXAMN010028173">
    <property type="protein sequence ID" value="CAK9115512.1"/>
    <property type="molecule type" value="Genomic_DNA"/>
</dbReference>
<sequence>MVSFVFVVNFRKLETCAKQVVALIESRSREVGLAGVCCRSMEFELTQFSDTTSYSRTTSAVLAADPSAVLVSGKRSHL</sequence>
<protein>
    <submittedName>
        <fullName evidence="1">Uncharacterized protein</fullName>
    </submittedName>
</protein>
<comment type="caution">
    <text evidence="1">The sequence shown here is derived from an EMBL/GenBank/DDBJ whole genome shotgun (WGS) entry which is preliminary data.</text>
</comment>
<keyword evidence="2" id="KW-1185">Reference proteome</keyword>
<evidence type="ECO:0000313" key="2">
    <source>
        <dbReference type="Proteomes" id="UP001642484"/>
    </source>
</evidence>
<proteinExistence type="predicted"/>
<dbReference type="Proteomes" id="UP001642484">
    <property type="component" value="Unassembled WGS sequence"/>
</dbReference>
<organism evidence="1 2">
    <name type="scientific">Durusdinium trenchii</name>
    <dbReference type="NCBI Taxonomy" id="1381693"/>
    <lineage>
        <taxon>Eukaryota</taxon>
        <taxon>Sar</taxon>
        <taxon>Alveolata</taxon>
        <taxon>Dinophyceae</taxon>
        <taxon>Suessiales</taxon>
        <taxon>Symbiodiniaceae</taxon>
        <taxon>Durusdinium</taxon>
    </lineage>
</organism>
<reference evidence="1 2" key="1">
    <citation type="submission" date="2024-02" db="EMBL/GenBank/DDBJ databases">
        <authorList>
            <person name="Chen Y."/>
            <person name="Shah S."/>
            <person name="Dougan E. K."/>
            <person name="Thang M."/>
            <person name="Chan C."/>
        </authorList>
    </citation>
    <scope>NUCLEOTIDE SEQUENCE [LARGE SCALE GENOMIC DNA]</scope>
</reference>
<name>A0ABP0SSY2_9DINO</name>
<gene>
    <name evidence="1" type="ORF">CCMP2556_LOCUS53380</name>
</gene>